<evidence type="ECO:0000313" key="6">
    <source>
        <dbReference type="EMBL" id="MSU06946.1"/>
    </source>
</evidence>
<feature type="binding site" evidence="5">
    <location>
        <position position="65"/>
    </location>
    <ligand>
        <name>a divalent metal cation</name>
        <dbReference type="ChEBI" id="CHEBI:60240"/>
        <label>1</label>
    </ligand>
</feature>
<evidence type="ECO:0000256" key="3">
    <source>
        <dbReference type="ARBA" id="ARBA00022112"/>
    </source>
</evidence>
<evidence type="ECO:0000256" key="1">
    <source>
        <dbReference type="ARBA" id="ARBA00006964"/>
    </source>
</evidence>
<gene>
    <name evidence="6" type="ORF">FYJ80_09205</name>
</gene>
<organism evidence="6 7">
    <name type="scientific">Bullifex porci</name>
    <dbReference type="NCBI Taxonomy" id="2606638"/>
    <lineage>
        <taxon>Bacteria</taxon>
        <taxon>Pseudomonadati</taxon>
        <taxon>Spirochaetota</taxon>
        <taxon>Spirochaetia</taxon>
        <taxon>Spirochaetales</taxon>
        <taxon>Spirochaetaceae</taxon>
        <taxon>Bullifex</taxon>
    </lineage>
</organism>
<sequence length="252" mass="27580">MKLKELDKFLRDKLEIANFSFDASLNGIQIACSDKEIKKIGYAVDASLATIKKAAEAGCDMLFVHHGLFWGEPIAIRGPHYDRVKACLDNDMALYACHLPLDAHPVFGNNAQMAQCLGMKGYDMFSEYHGRMIGVKGKLPFPMSVEQVIRLLDFSDASGLRTLEFGKDLCESVGIVSGGAGNDVADAIADGLDLFITGEIYHQNFHEALENKINVIAGGHYQSETFGVKAVMRMVLGELGIEGEFISWPTAL</sequence>
<evidence type="ECO:0000313" key="7">
    <source>
        <dbReference type="Proteomes" id="UP000460549"/>
    </source>
</evidence>
<name>A0A7X2PDP4_9SPIO</name>
<dbReference type="EMBL" id="VUNN01000021">
    <property type="protein sequence ID" value="MSU06946.1"/>
    <property type="molecule type" value="Genomic_DNA"/>
</dbReference>
<dbReference type="Proteomes" id="UP000460549">
    <property type="component" value="Unassembled WGS sequence"/>
</dbReference>
<dbReference type="Pfam" id="PF01784">
    <property type="entry name" value="DUF34_NIF3"/>
    <property type="match status" value="1"/>
</dbReference>
<dbReference type="FunFam" id="3.40.1390.30:FF:000001">
    <property type="entry name" value="GTP cyclohydrolase 1 type 2"/>
    <property type="match status" value="1"/>
</dbReference>
<protein>
    <recommendedName>
        <fullName evidence="3">GTP cyclohydrolase 1 type 2 homolog</fullName>
    </recommendedName>
</protein>
<comment type="subunit">
    <text evidence="2">Homohexamer.</text>
</comment>
<dbReference type="PANTHER" id="PTHR13799">
    <property type="entry name" value="NGG1 INTERACTING FACTOR 3"/>
    <property type="match status" value="1"/>
</dbReference>
<dbReference type="InterPro" id="IPR036069">
    <property type="entry name" value="DUF34/NIF3_sf"/>
</dbReference>
<evidence type="ECO:0000256" key="2">
    <source>
        <dbReference type="ARBA" id="ARBA00011643"/>
    </source>
</evidence>
<evidence type="ECO:0000256" key="4">
    <source>
        <dbReference type="ARBA" id="ARBA00022723"/>
    </source>
</evidence>
<dbReference type="GO" id="GO:0005737">
    <property type="term" value="C:cytoplasm"/>
    <property type="evidence" value="ECO:0007669"/>
    <property type="project" value="TreeGrafter"/>
</dbReference>
<dbReference type="AlphaFoldDB" id="A0A7X2PDP4"/>
<feature type="binding site" evidence="5">
    <location>
        <position position="102"/>
    </location>
    <ligand>
        <name>a divalent metal cation</name>
        <dbReference type="ChEBI" id="CHEBI:60240"/>
        <label>1</label>
    </ligand>
</feature>
<proteinExistence type="inferred from homology"/>
<keyword evidence="4 5" id="KW-0479">Metal-binding</keyword>
<reference evidence="6 7" key="1">
    <citation type="submission" date="2019-08" db="EMBL/GenBank/DDBJ databases">
        <title>In-depth cultivation of the pig gut microbiome towards novel bacterial diversity and tailored functional studies.</title>
        <authorList>
            <person name="Wylensek D."/>
            <person name="Hitch T.C.A."/>
            <person name="Clavel T."/>
        </authorList>
    </citation>
    <scope>NUCLEOTIDE SEQUENCE [LARGE SCALE GENOMIC DNA]</scope>
    <source>
        <strain evidence="6 7">NM-380-WT-3C1</strain>
    </source>
</reference>
<evidence type="ECO:0000256" key="5">
    <source>
        <dbReference type="PIRSR" id="PIRSR602678-1"/>
    </source>
</evidence>
<dbReference type="Gene3D" id="3.40.1390.30">
    <property type="entry name" value="NIF3 (NGG1p interacting factor 3)-like"/>
    <property type="match status" value="2"/>
</dbReference>
<feature type="binding site" evidence="5">
    <location>
        <position position="224"/>
    </location>
    <ligand>
        <name>a divalent metal cation</name>
        <dbReference type="ChEBI" id="CHEBI:60240"/>
        <label>1</label>
    </ligand>
</feature>
<dbReference type="NCBIfam" id="TIGR00486">
    <property type="entry name" value="YbgI_SA1388"/>
    <property type="match status" value="1"/>
</dbReference>
<accession>A0A7X2PDP4</accession>
<feature type="binding site" evidence="5">
    <location>
        <position position="66"/>
    </location>
    <ligand>
        <name>a divalent metal cation</name>
        <dbReference type="ChEBI" id="CHEBI:60240"/>
        <label>1</label>
    </ligand>
</feature>
<keyword evidence="7" id="KW-1185">Reference proteome</keyword>
<dbReference type="RefSeq" id="WP_154426228.1">
    <property type="nucleotide sequence ID" value="NZ_VUNN01000021.1"/>
</dbReference>
<feature type="binding site" evidence="5">
    <location>
        <position position="220"/>
    </location>
    <ligand>
        <name>a divalent metal cation</name>
        <dbReference type="ChEBI" id="CHEBI:60240"/>
        <label>1</label>
    </ligand>
</feature>
<dbReference type="GO" id="GO:0046872">
    <property type="term" value="F:metal ion binding"/>
    <property type="evidence" value="ECO:0007669"/>
    <property type="project" value="UniProtKB-KW"/>
</dbReference>
<comment type="similarity">
    <text evidence="1">Belongs to the GTP cyclohydrolase I type 2/NIF3 family.</text>
</comment>
<comment type="caution">
    <text evidence="6">The sequence shown here is derived from an EMBL/GenBank/DDBJ whole genome shotgun (WGS) entry which is preliminary data.</text>
</comment>
<dbReference type="InterPro" id="IPR002678">
    <property type="entry name" value="DUF34/NIF3"/>
</dbReference>
<dbReference type="PANTHER" id="PTHR13799:SF14">
    <property type="entry name" value="GTP CYCLOHYDROLASE 1 TYPE 2 HOMOLOG"/>
    <property type="match status" value="1"/>
</dbReference>
<dbReference type="SUPFAM" id="SSF102705">
    <property type="entry name" value="NIF3 (NGG1p interacting factor 3)-like"/>
    <property type="match status" value="1"/>
</dbReference>